<dbReference type="SUPFAM" id="SSF53850">
    <property type="entry name" value="Periplasmic binding protein-like II"/>
    <property type="match status" value="1"/>
</dbReference>
<dbReference type="PIRSF" id="PIRSF002741">
    <property type="entry name" value="MppA"/>
    <property type="match status" value="1"/>
</dbReference>
<keyword evidence="4" id="KW-1185">Reference proteome</keyword>
<feature type="domain" description="Solute-binding protein family 5" evidence="2">
    <location>
        <begin position="106"/>
        <end position="493"/>
    </location>
</feature>
<protein>
    <recommendedName>
        <fullName evidence="2">Solute-binding protein family 5 domain-containing protein</fullName>
    </recommendedName>
</protein>
<name>A0ABR8PWK3_9CLOT</name>
<dbReference type="Proteomes" id="UP000627781">
    <property type="component" value="Unassembled WGS sequence"/>
</dbReference>
<evidence type="ECO:0000256" key="1">
    <source>
        <dbReference type="SAM" id="SignalP"/>
    </source>
</evidence>
<feature type="chain" id="PRO_5046580700" description="Solute-binding protein family 5 domain-containing protein" evidence="1">
    <location>
        <begin position="22"/>
        <end position="572"/>
    </location>
</feature>
<dbReference type="PANTHER" id="PTHR30290:SF81">
    <property type="entry name" value="OLIGOPEPTIDE-BINDING PROTEIN OPPA"/>
    <property type="match status" value="1"/>
</dbReference>
<feature type="signal peptide" evidence="1">
    <location>
        <begin position="1"/>
        <end position="21"/>
    </location>
</feature>
<dbReference type="Gene3D" id="3.90.76.10">
    <property type="entry name" value="Dipeptide-binding Protein, Domain 1"/>
    <property type="match status" value="1"/>
</dbReference>
<dbReference type="PANTHER" id="PTHR30290">
    <property type="entry name" value="PERIPLASMIC BINDING COMPONENT OF ABC TRANSPORTER"/>
    <property type="match status" value="1"/>
</dbReference>
<sequence length="572" mass="63891">MKLKKVLMVLSLMLTASMAVSCGGAANSSSVSKEKSDLTSSIVTTYDATDMSKNPETAKNRKDTLIIGTEAPDGVLNPLYAESLNDDYITDSMYEYLMTNTENGEVEDNLLESHGLSDDGLTYTFKLKKDLTWSDGNKITSKDIAFPIKVVCDGTYTGPLDFVTGKTKIKGGRDYKEGKAEDISGIQIVDDETIKITLEEKSSSAIYDLGVFRPIPESYYGKYYRHGNTDGLKETYKKPGPVSGAYKLTSYKEGQEIDLEANSKYHKGTPKTKNLIYKITEEDVQIPMLQSGDVDIVSPTVSEDNVETIEGLGYMSYKLFPTNGYGYIAFNEAKPIFKDKAVRQALATGLDRAKIVNSVYGKYASVINVPQSKASWAYADGDKDYAFDMDKAKKMLDDAGWKVGSDGIREKNGQKLEINFTGTTPNSVVDALLSVATDNWKELGIKFTSEKMDFNSMTAKQKTGNWDMLFMAWVLTADPNDSPIYGTNGSQNKTAYSNSKVDEIYKKIAAESDKDKQKELFKELYKELNEDLPYIYMYQRNDMWAYNGRVKGLEVSPYVRYTYNLYKVSVED</sequence>
<proteinExistence type="predicted"/>
<dbReference type="EMBL" id="JACSRA010000025">
    <property type="protein sequence ID" value="MBD7912541.1"/>
    <property type="molecule type" value="Genomic_DNA"/>
</dbReference>
<dbReference type="Gene3D" id="3.40.190.10">
    <property type="entry name" value="Periplasmic binding protein-like II"/>
    <property type="match status" value="1"/>
</dbReference>
<dbReference type="InterPro" id="IPR030678">
    <property type="entry name" value="Peptide/Ni-bd"/>
</dbReference>
<dbReference type="InterPro" id="IPR000914">
    <property type="entry name" value="SBP_5_dom"/>
</dbReference>
<evidence type="ECO:0000313" key="4">
    <source>
        <dbReference type="Proteomes" id="UP000627781"/>
    </source>
</evidence>
<gene>
    <name evidence="3" type="ORF">H9661_14355</name>
</gene>
<organism evidence="3 4">
    <name type="scientific">Clostridium cibarium</name>
    <dbReference type="NCBI Taxonomy" id="2762247"/>
    <lineage>
        <taxon>Bacteria</taxon>
        <taxon>Bacillati</taxon>
        <taxon>Bacillota</taxon>
        <taxon>Clostridia</taxon>
        <taxon>Eubacteriales</taxon>
        <taxon>Clostridiaceae</taxon>
        <taxon>Clostridium</taxon>
    </lineage>
</organism>
<comment type="caution">
    <text evidence="3">The sequence shown here is derived from an EMBL/GenBank/DDBJ whole genome shotgun (WGS) entry which is preliminary data.</text>
</comment>
<dbReference type="InterPro" id="IPR039424">
    <property type="entry name" value="SBP_5"/>
</dbReference>
<accession>A0ABR8PWK3</accession>
<dbReference type="RefSeq" id="WP_143318101.1">
    <property type="nucleotide sequence ID" value="NZ_JACSRA010000025.1"/>
</dbReference>
<evidence type="ECO:0000313" key="3">
    <source>
        <dbReference type="EMBL" id="MBD7912541.1"/>
    </source>
</evidence>
<keyword evidence="1" id="KW-0732">Signal</keyword>
<dbReference type="Gene3D" id="3.10.105.10">
    <property type="entry name" value="Dipeptide-binding Protein, Domain 3"/>
    <property type="match status" value="1"/>
</dbReference>
<reference evidence="3 4" key="1">
    <citation type="submission" date="2020-08" db="EMBL/GenBank/DDBJ databases">
        <title>A Genomic Blueprint of the Chicken Gut Microbiome.</title>
        <authorList>
            <person name="Gilroy R."/>
            <person name="Ravi A."/>
            <person name="Getino M."/>
            <person name="Pursley I."/>
            <person name="Horton D.L."/>
            <person name="Alikhan N.-F."/>
            <person name="Baker D."/>
            <person name="Gharbi K."/>
            <person name="Hall N."/>
            <person name="Watson M."/>
            <person name="Adriaenssens E.M."/>
            <person name="Foster-Nyarko E."/>
            <person name="Jarju S."/>
            <person name="Secka A."/>
            <person name="Antonio M."/>
            <person name="Oren A."/>
            <person name="Chaudhuri R."/>
            <person name="La Ragione R.M."/>
            <person name="Hildebrand F."/>
            <person name="Pallen M.J."/>
        </authorList>
    </citation>
    <scope>NUCLEOTIDE SEQUENCE [LARGE SCALE GENOMIC DNA]</scope>
    <source>
        <strain evidence="3 4">Sa3CVN1</strain>
    </source>
</reference>
<dbReference type="Pfam" id="PF00496">
    <property type="entry name" value="SBP_bac_5"/>
    <property type="match status" value="1"/>
</dbReference>
<evidence type="ECO:0000259" key="2">
    <source>
        <dbReference type="Pfam" id="PF00496"/>
    </source>
</evidence>
<dbReference type="PROSITE" id="PS51257">
    <property type="entry name" value="PROKAR_LIPOPROTEIN"/>
    <property type="match status" value="1"/>
</dbReference>